<protein>
    <submittedName>
        <fullName evidence="3">Uncharacterized protein</fullName>
    </submittedName>
</protein>
<dbReference type="EMBL" id="LDAU01000214">
    <property type="protein sequence ID" value="KRW99394.1"/>
    <property type="molecule type" value="Genomic_DNA"/>
</dbReference>
<evidence type="ECO:0000256" key="1">
    <source>
        <dbReference type="SAM" id="Coils"/>
    </source>
</evidence>
<proteinExistence type="predicted"/>
<gene>
    <name evidence="3" type="ORF">PPERSA_02506</name>
</gene>
<keyword evidence="1" id="KW-0175">Coiled coil</keyword>
<evidence type="ECO:0000256" key="2">
    <source>
        <dbReference type="SAM" id="MobiDB-lite"/>
    </source>
</evidence>
<evidence type="ECO:0000313" key="3">
    <source>
        <dbReference type="EMBL" id="KRW99394.1"/>
    </source>
</evidence>
<dbReference type="Proteomes" id="UP000054937">
    <property type="component" value="Unassembled WGS sequence"/>
</dbReference>
<feature type="coiled-coil region" evidence="1">
    <location>
        <begin position="746"/>
        <end position="834"/>
    </location>
</feature>
<dbReference type="InParanoid" id="A0A0V0QB31"/>
<reference evidence="3 4" key="1">
    <citation type="journal article" date="2015" name="Sci. Rep.">
        <title>Genome of the facultative scuticociliatosis pathogen Pseudocohnilembus persalinus provides insight into its virulence through horizontal gene transfer.</title>
        <authorList>
            <person name="Xiong J."/>
            <person name="Wang G."/>
            <person name="Cheng J."/>
            <person name="Tian M."/>
            <person name="Pan X."/>
            <person name="Warren A."/>
            <person name="Jiang C."/>
            <person name="Yuan D."/>
            <person name="Miao W."/>
        </authorList>
    </citation>
    <scope>NUCLEOTIDE SEQUENCE [LARGE SCALE GENOMIC DNA]</scope>
    <source>
        <strain evidence="3">36N120E</strain>
    </source>
</reference>
<feature type="region of interest" description="Disordered" evidence="2">
    <location>
        <begin position="1140"/>
        <end position="1168"/>
    </location>
</feature>
<sequence length="1574" mass="188694">MENFEKNVKFSDYFKNTVFQEIQKGQGFYNHVISLNGIEEEKENQKQNQKGQDQNLYKQSDFDKEKTEVFQLFNNLKLKKIENLDLNLIFQIYGQFNENITVFSCQDEQFIFQNLGKNLFDRIIILFIAGDMEMDVIKGGKEISSSTDSIESLVKPGFYQEEILDGEKIITNKIDQIKKIKQFLENQNYDLNAEIKSHQIPLQKILQNIMIFKDFGANRKSKKVEDWELFGVLRKLVQLLQENVIFIQENIDLETYIKSKQKEISSDMKENFQQNQEKAIKYDDNYKNNISCEPKISFILPYLHECNLKELYEIIVQNEYFGQKCAYFEKSNKNQQNQNEEQNDLETYLEKFIRQLELNEKSKSENEKQKSEIQNDNHTQFNQEQQQELENDKIKRNQKDIEKLKKEQQKLVYDNSFYDYVKNDKLQNKEQVQNQKIEQNLKNEKKAEIQENEEKIDFYQKFGLVCVNSVVDIIKLGAQIKKEEKEDELKKFQEKSKFDKQNQSKSYLNQKQSVNNLKRILQNNEYENKQQNAGYYQKSGNQSENQIIQQDYQEDLFQFQDLQNFYQIQQSGLIYFSFLKVPEKYELVFDYQENQETQNQQQFQQEKIDQIFEFQISVINLSLKKLEEFYFDNKGKKFQKTIEIKNYEDIQNITNENTNTNNFDKNNIINNLNGTNQAYTEVLYRVNLKNENFKKHIIQKRVIFSPLQNKEQYLVSLNTSSFIFSKGEIMNLKIQHGQNFDCNFWVQNLNENENQENQQIQQIQQNQENQQIQQNKENQDDMKINQNNEVKNLKLEGECFGFLMENQEKEESGILVFQERKNSVQNQLQRKKKKFLSFFSESVKLLGKKYKSDVQNYLNKKEFKSDTFNYIFKYNKNLKIPEFEKEKQFQDLAVLSPLSSLNSLPLSEDEEENMKIDENQEKKSQIHAVQGFVIEKLNDFNPNINQQFDKICENEGDFQNLKTNKQKLDQFIKQQWVKYDKEVEIMQQGQQKRIDPYIQKQIEDRFRLKQPQNDRQNPEGKLINLKEQIQKIIQNYDQQIKNEVDIEKTLQKNQNEKKRINYSKSQVDFKSWCIDKNYNEDNKNLQGEIQNSDINKNLFEFDIIINKSFVKEFENSQKKNQESKFEKEFEETQSIGEIGNLNQEKQNEQQKIDPLCLSNKKRSNSSPVGKRIINLNTFDKNKKRNLKIQQVENNQQIIQGLDVQQINSQNLENYQQILEDFDQKCPNFIGVKLCLQKIYKKSEKFEKEQSILLHSLQVLQQNKKHQNWKQSAIYEKLWILLAQGFQNQFKFKEAKQCFRIFLCLVQKKIQSLSLKCQEQQNIIEKLEDQKLFVFKQIKILNIQQRFLGQLKKKYQDKIILRYGEQLGKQYLNLLFEYGMNQVLLSKDLDKNEKSLHKSQNKEYKNTNQENQYDIETINQIDKALQKFMDYHKNYNDKIQLVNTQYGPLYQIQNNLVEKNENLIQDHNVQILKKIDIINKLQDSYTNIQEKNHEISKEKLQKTFQEVFHELDFQNYIQKNMDKNQVIQDIDRILNLVNKDMNVKNFSECLNNNLKKKLQFLTNLKVKTNFMKFQM</sequence>
<feature type="region of interest" description="Disordered" evidence="2">
    <location>
        <begin position="361"/>
        <end position="392"/>
    </location>
</feature>
<organism evidence="3 4">
    <name type="scientific">Pseudocohnilembus persalinus</name>
    <name type="common">Ciliate</name>
    <dbReference type="NCBI Taxonomy" id="266149"/>
    <lineage>
        <taxon>Eukaryota</taxon>
        <taxon>Sar</taxon>
        <taxon>Alveolata</taxon>
        <taxon>Ciliophora</taxon>
        <taxon>Intramacronucleata</taxon>
        <taxon>Oligohymenophorea</taxon>
        <taxon>Scuticociliatia</taxon>
        <taxon>Philasterida</taxon>
        <taxon>Pseudocohnilembidae</taxon>
        <taxon>Pseudocohnilembus</taxon>
    </lineage>
</organism>
<feature type="compositionally biased region" description="Basic and acidic residues" evidence="2">
    <location>
        <begin position="361"/>
        <end position="375"/>
    </location>
</feature>
<comment type="caution">
    <text evidence="3">The sequence shown here is derived from an EMBL/GenBank/DDBJ whole genome shotgun (WGS) entry which is preliminary data.</text>
</comment>
<keyword evidence="4" id="KW-1185">Reference proteome</keyword>
<evidence type="ECO:0000313" key="4">
    <source>
        <dbReference type="Proteomes" id="UP000054937"/>
    </source>
</evidence>
<name>A0A0V0QB31_PSEPJ</name>
<accession>A0A0V0QB31</accession>